<accession>A0AAW1QY99</accession>
<dbReference type="AlphaFoldDB" id="A0AAW1QY99"/>
<sequence>MTYPRVASVKASVSTTAAQRFFKYSIRVCKELYGTDIRPMEDPQSPTIASSLIHGSRSDIEQQSKVKLPLDSQQGSGAADEQQEETITTKCYNALARGWLVADGVLASLFGIDKSRYDWELHQHHHEEAEKAMQENASQEPPSARALCREMVEFPVAPQSAVMPSKSSDIVSGVQSNRAQATSNQTDWHPGLGKNPH</sequence>
<protein>
    <submittedName>
        <fullName evidence="2">Uncharacterized protein</fullName>
    </submittedName>
</protein>
<reference evidence="2 3" key="1">
    <citation type="journal article" date="2024" name="Nat. Commun.">
        <title>Phylogenomics reveals the evolutionary origins of lichenization in chlorophyte algae.</title>
        <authorList>
            <person name="Puginier C."/>
            <person name="Libourel C."/>
            <person name="Otte J."/>
            <person name="Skaloud P."/>
            <person name="Haon M."/>
            <person name="Grisel S."/>
            <person name="Petersen M."/>
            <person name="Berrin J.G."/>
            <person name="Delaux P.M."/>
            <person name="Dal Grande F."/>
            <person name="Keller J."/>
        </authorList>
    </citation>
    <scope>NUCLEOTIDE SEQUENCE [LARGE SCALE GENOMIC DNA]</scope>
    <source>
        <strain evidence="2 3">SAG 2145</strain>
    </source>
</reference>
<gene>
    <name evidence="2" type="ORF">WJX74_001086</name>
</gene>
<feature type="region of interest" description="Disordered" evidence="1">
    <location>
        <begin position="160"/>
        <end position="197"/>
    </location>
</feature>
<dbReference type="EMBL" id="JALJOS010000020">
    <property type="protein sequence ID" value="KAK9826533.1"/>
    <property type="molecule type" value="Genomic_DNA"/>
</dbReference>
<evidence type="ECO:0000313" key="3">
    <source>
        <dbReference type="Proteomes" id="UP001438707"/>
    </source>
</evidence>
<keyword evidence="3" id="KW-1185">Reference proteome</keyword>
<evidence type="ECO:0000313" key="2">
    <source>
        <dbReference type="EMBL" id="KAK9826533.1"/>
    </source>
</evidence>
<comment type="caution">
    <text evidence="2">The sequence shown here is derived from an EMBL/GenBank/DDBJ whole genome shotgun (WGS) entry which is preliminary data.</text>
</comment>
<proteinExistence type="predicted"/>
<evidence type="ECO:0000256" key="1">
    <source>
        <dbReference type="SAM" id="MobiDB-lite"/>
    </source>
</evidence>
<feature type="compositionally biased region" description="Polar residues" evidence="1">
    <location>
        <begin position="165"/>
        <end position="187"/>
    </location>
</feature>
<name>A0AAW1QY99_9CHLO</name>
<dbReference type="Proteomes" id="UP001438707">
    <property type="component" value="Unassembled WGS sequence"/>
</dbReference>
<organism evidence="2 3">
    <name type="scientific">Apatococcus lobatus</name>
    <dbReference type="NCBI Taxonomy" id="904363"/>
    <lineage>
        <taxon>Eukaryota</taxon>
        <taxon>Viridiplantae</taxon>
        <taxon>Chlorophyta</taxon>
        <taxon>core chlorophytes</taxon>
        <taxon>Trebouxiophyceae</taxon>
        <taxon>Chlorellales</taxon>
        <taxon>Chlorellaceae</taxon>
        <taxon>Apatococcus</taxon>
    </lineage>
</organism>